<dbReference type="Proteomes" id="UP000656813">
    <property type="component" value="Unassembled WGS sequence"/>
</dbReference>
<keyword evidence="1" id="KW-1133">Transmembrane helix</keyword>
<proteinExistence type="predicted"/>
<dbReference type="EMBL" id="BMFV01000054">
    <property type="protein sequence ID" value="GGH88618.1"/>
    <property type="molecule type" value="Genomic_DNA"/>
</dbReference>
<keyword evidence="3" id="KW-1185">Reference proteome</keyword>
<accession>A0A8J2ZZP5</accession>
<evidence type="ECO:0000256" key="1">
    <source>
        <dbReference type="SAM" id="Phobius"/>
    </source>
</evidence>
<keyword evidence="1" id="KW-0812">Transmembrane</keyword>
<keyword evidence="1" id="KW-0472">Membrane</keyword>
<sequence length="54" mass="6284">MSLVTMFLRTSSDIIILISLLFIVWKVDDKSFMEARSLKKFDTPFVEGINLELM</sequence>
<evidence type="ECO:0000313" key="3">
    <source>
        <dbReference type="Proteomes" id="UP000656813"/>
    </source>
</evidence>
<dbReference type="AlphaFoldDB" id="A0A8J2ZZP5"/>
<protein>
    <submittedName>
        <fullName evidence="2">Uncharacterized protein</fullName>
    </submittedName>
</protein>
<evidence type="ECO:0000313" key="2">
    <source>
        <dbReference type="EMBL" id="GGH88618.1"/>
    </source>
</evidence>
<organism evidence="2 3">
    <name type="scientific">Pullulanibacillus pueri</name>
    <dbReference type="NCBI Taxonomy" id="1437324"/>
    <lineage>
        <taxon>Bacteria</taxon>
        <taxon>Bacillati</taxon>
        <taxon>Bacillota</taxon>
        <taxon>Bacilli</taxon>
        <taxon>Bacillales</taxon>
        <taxon>Sporolactobacillaceae</taxon>
        <taxon>Pullulanibacillus</taxon>
    </lineage>
</organism>
<gene>
    <name evidence="2" type="ORF">GCM10007096_41360</name>
</gene>
<feature type="transmembrane region" description="Helical" evidence="1">
    <location>
        <begin position="6"/>
        <end position="27"/>
    </location>
</feature>
<name>A0A8J2ZZP5_9BACL</name>
<reference evidence="2" key="2">
    <citation type="submission" date="2020-09" db="EMBL/GenBank/DDBJ databases">
        <authorList>
            <person name="Sun Q."/>
            <person name="Zhou Y."/>
        </authorList>
    </citation>
    <scope>NUCLEOTIDE SEQUENCE</scope>
    <source>
        <strain evidence="2">CGMCC 1.12777</strain>
    </source>
</reference>
<reference evidence="2" key="1">
    <citation type="journal article" date="2014" name="Int. J. Syst. Evol. Microbiol.">
        <title>Complete genome sequence of Corynebacterium casei LMG S-19264T (=DSM 44701T), isolated from a smear-ripened cheese.</title>
        <authorList>
            <consortium name="US DOE Joint Genome Institute (JGI-PGF)"/>
            <person name="Walter F."/>
            <person name="Albersmeier A."/>
            <person name="Kalinowski J."/>
            <person name="Ruckert C."/>
        </authorList>
    </citation>
    <scope>NUCLEOTIDE SEQUENCE</scope>
    <source>
        <strain evidence="2">CGMCC 1.12777</strain>
    </source>
</reference>
<comment type="caution">
    <text evidence="2">The sequence shown here is derived from an EMBL/GenBank/DDBJ whole genome shotgun (WGS) entry which is preliminary data.</text>
</comment>